<evidence type="ECO:0000313" key="3">
    <source>
        <dbReference type="Proteomes" id="UP001202887"/>
    </source>
</evidence>
<evidence type="ECO:0000313" key="2">
    <source>
        <dbReference type="EMBL" id="MCJ8353228.1"/>
    </source>
</evidence>
<dbReference type="EMBL" id="JAIBCX010000007">
    <property type="protein sequence ID" value="MCJ8353228.1"/>
    <property type="molecule type" value="Genomic_DNA"/>
</dbReference>
<feature type="domain" description="Restriction system protein Mrr-like N-terminal" evidence="1">
    <location>
        <begin position="6"/>
        <end position="56"/>
    </location>
</feature>
<sequence>MSVPDYQPLMLPVLRLATTDIRRVPEIAEVIAHELALSVKDQAALLPSGTQKLLTDGVH</sequence>
<dbReference type="Proteomes" id="UP001202887">
    <property type="component" value="Unassembled WGS sequence"/>
</dbReference>
<dbReference type="InterPro" id="IPR025745">
    <property type="entry name" value="Mrr-like_N_dom"/>
</dbReference>
<gene>
    <name evidence="2" type="ORF">K1W68_04350</name>
</gene>
<reference evidence="2" key="1">
    <citation type="journal article" date="2021" name="Polymers (Basel)">
        <title>Highly Stretchable Bacterial Cellulose Produced by Komagataeibacter hansenii SI1.</title>
        <authorList>
            <person name="Cielecka I."/>
            <person name="Ryngajllo M."/>
            <person name="Maniukiewicz W."/>
            <person name="Bielecki S."/>
        </authorList>
    </citation>
    <scope>NUCLEOTIDE SEQUENCE</scope>
    <source>
        <strain evidence="2">SI1</strain>
    </source>
</reference>
<evidence type="ECO:0000259" key="1">
    <source>
        <dbReference type="Pfam" id="PF14338"/>
    </source>
</evidence>
<organism evidence="2 3">
    <name type="scientific">Novacetimonas hansenii</name>
    <name type="common">Komagataeibacter hansenii</name>
    <dbReference type="NCBI Taxonomy" id="436"/>
    <lineage>
        <taxon>Bacteria</taxon>
        <taxon>Pseudomonadati</taxon>
        <taxon>Pseudomonadota</taxon>
        <taxon>Alphaproteobacteria</taxon>
        <taxon>Acetobacterales</taxon>
        <taxon>Acetobacteraceae</taxon>
        <taxon>Novacetimonas</taxon>
    </lineage>
</organism>
<reference evidence="2" key="2">
    <citation type="submission" date="2022-03" db="EMBL/GenBank/DDBJ databases">
        <authorList>
            <person name="Ryngajllo M."/>
            <person name="Jacek P."/>
            <person name="Kubiak K."/>
        </authorList>
    </citation>
    <scope>NUCLEOTIDE SEQUENCE</scope>
    <source>
        <strain evidence="2">SI1</strain>
    </source>
</reference>
<dbReference type="Pfam" id="PF14338">
    <property type="entry name" value="Mrr_N"/>
    <property type="match status" value="1"/>
</dbReference>
<comment type="caution">
    <text evidence="2">The sequence shown here is derived from an EMBL/GenBank/DDBJ whole genome shotgun (WGS) entry which is preliminary data.</text>
</comment>
<dbReference type="AlphaFoldDB" id="A0AAW5EQX5"/>
<protein>
    <recommendedName>
        <fullName evidence="1">Restriction system protein Mrr-like N-terminal domain-containing protein</fullName>
    </recommendedName>
</protein>
<dbReference type="RefSeq" id="WP_247066452.1">
    <property type="nucleotide sequence ID" value="NZ_CP094848.1"/>
</dbReference>
<accession>A0AAW5EQX5</accession>
<proteinExistence type="predicted"/>
<name>A0AAW5EQX5_NOVHA</name>